<dbReference type="GeneID" id="19192983"/>
<evidence type="ECO:0000256" key="1">
    <source>
        <dbReference type="ARBA" id="ARBA00006484"/>
    </source>
</evidence>
<dbReference type="PROSITE" id="PS00061">
    <property type="entry name" value="ADH_SHORT"/>
    <property type="match status" value="1"/>
</dbReference>
<dbReference type="OrthoDB" id="153074at2759"/>
<dbReference type="EMBL" id="AMGX01000013">
    <property type="protein sequence ID" value="EXJ68490.1"/>
    <property type="molecule type" value="Genomic_DNA"/>
</dbReference>
<reference evidence="4 5" key="1">
    <citation type="submission" date="2013-03" db="EMBL/GenBank/DDBJ databases">
        <title>The Genome Sequence of Cladophialophora psammophila CBS 110553.</title>
        <authorList>
            <consortium name="The Broad Institute Genomics Platform"/>
            <person name="Cuomo C."/>
            <person name="de Hoog S."/>
            <person name="Gorbushina A."/>
            <person name="Walker B."/>
            <person name="Young S.K."/>
            <person name="Zeng Q."/>
            <person name="Gargeya S."/>
            <person name="Fitzgerald M."/>
            <person name="Haas B."/>
            <person name="Abouelleil A."/>
            <person name="Allen A.W."/>
            <person name="Alvarado L."/>
            <person name="Arachchi H.M."/>
            <person name="Berlin A.M."/>
            <person name="Chapman S.B."/>
            <person name="Gainer-Dewar J."/>
            <person name="Goldberg J."/>
            <person name="Griggs A."/>
            <person name="Gujja S."/>
            <person name="Hansen M."/>
            <person name="Howarth C."/>
            <person name="Imamovic A."/>
            <person name="Ireland A."/>
            <person name="Larimer J."/>
            <person name="McCowan C."/>
            <person name="Murphy C."/>
            <person name="Pearson M."/>
            <person name="Poon T.W."/>
            <person name="Priest M."/>
            <person name="Roberts A."/>
            <person name="Saif S."/>
            <person name="Shea T."/>
            <person name="Sisk P."/>
            <person name="Sykes S."/>
            <person name="Wortman J."/>
            <person name="Nusbaum C."/>
            <person name="Birren B."/>
        </authorList>
    </citation>
    <scope>NUCLEOTIDE SEQUENCE [LARGE SCALE GENOMIC DNA]</scope>
    <source>
        <strain evidence="4 5">CBS 110553</strain>
    </source>
</reference>
<evidence type="ECO:0000256" key="3">
    <source>
        <dbReference type="ARBA" id="ARBA00023002"/>
    </source>
</evidence>
<keyword evidence="3" id="KW-0560">Oxidoreductase</keyword>
<dbReference type="HOGENOM" id="CLU_010194_2_11_1"/>
<dbReference type="AlphaFoldDB" id="W9WTY7"/>
<keyword evidence="5" id="KW-1185">Reference proteome</keyword>
<dbReference type="eggNOG" id="KOG1204">
    <property type="taxonomic scope" value="Eukaryota"/>
</dbReference>
<sequence>MGSAVRNGEKVIILTGAGAGIGLAITNQLLTNSNVSLVVGIDVKTSEIESLLEKHQDRLTIIQGDVSDRTTSERAVKNALDRKGRIDAIILNAAILRPIGPAAETKVEEWKRLFDVNFFGLLHTIQVALPHLRKTQGQILMTSSGTSFRAHAAWTAYACSKAAMNWLCAGLAVEEDQVTMLCVTPGIVDSGQQAEIRNEHKSNMPPEQYKWLADLHARGELLPPQRPASSFVRLAVNGIPKALNGQVVPWDDARIYSAN</sequence>
<comment type="similarity">
    <text evidence="1">Belongs to the short-chain dehydrogenases/reductases (SDR) family.</text>
</comment>
<dbReference type="Proteomes" id="UP000019471">
    <property type="component" value="Unassembled WGS sequence"/>
</dbReference>
<evidence type="ECO:0000313" key="5">
    <source>
        <dbReference type="Proteomes" id="UP000019471"/>
    </source>
</evidence>
<evidence type="ECO:0000313" key="4">
    <source>
        <dbReference type="EMBL" id="EXJ68490.1"/>
    </source>
</evidence>
<dbReference type="Gene3D" id="3.40.50.720">
    <property type="entry name" value="NAD(P)-binding Rossmann-like Domain"/>
    <property type="match status" value="1"/>
</dbReference>
<comment type="caution">
    <text evidence="4">The sequence shown here is derived from an EMBL/GenBank/DDBJ whole genome shotgun (WGS) entry which is preliminary data.</text>
</comment>
<gene>
    <name evidence="4" type="ORF">A1O5_08283</name>
</gene>
<dbReference type="PRINTS" id="PR00081">
    <property type="entry name" value="GDHRDH"/>
</dbReference>
<name>W9WTY7_9EURO</name>
<dbReference type="SUPFAM" id="SSF51735">
    <property type="entry name" value="NAD(P)-binding Rossmann-fold domains"/>
    <property type="match status" value="1"/>
</dbReference>
<dbReference type="GO" id="GO:0016616">
    <property type="term" value="F:oxidoreductase activity, acting on the CH-OH group of donors, NAD or NADP as acceptor"/>
    <property type="evidence" value="ECO:0007669"/>
    <property type="project" value="UniProtKB-ARBA"/>
</dbReference>
<protein>
    <submittedName>
        <fullName evidence="4">Uncharacterized protein</fullName>
    </submittedName>
</protein>
<dbReference type="PANTHER" id="PTHR43008:SF8">
    <property type="entry name" value="BENZIL REDUCTASE ((S)-BENZOIN FORMING) IRC24"/>
    <property type="match status" value="1"/>
</dbReference>
<dbReference type="InterPro" id="IPR036291">
    <property type="entry name" value="NAD(P)-bd_dom_sf"/>
</dbReference>
<keyword evidence="2" id="KW-0521">NADP</keyword>
<organism evidence="4 5">
    <name type="scientific">Cladophialophora psammophila CBS 110553</name>
    <dbReference type="NCBI Taxonomy" id="1182543"/>
    <lineage>
        <taxon>Eukaryota</taxon>
        <taxon>Fungi</taxon>
        <taxon>Dikarya</taxon>
        <taxon>Ascomycota</taxon>
        <taxon>Pezizomycotina</taxon>
        <taxon>Eurotiomycetes</taxon>
        <taxon>Chaetothyriomycetidae</taxon>
        <taxon>Chaetothyriales</taxon>
        <taxon>Herpotrichiellaceae</taxon>
        <taxon>Cladophialophora</taxon>
    </lineage>
</organism>
<proteinExistence type="inferred from homology"/>
<dbReference type="Pfam" id="PF00106">
    <property type="entry name" value="adh_short"/>
    <property type="match status" value="1"/>
</dbReference>
<dbReference type="InterPro" id="IPR020904">
    <property type="entry name" value="Sc_DH/Rdtase_CS"/>
</dbReference>
<dbReference type="STRING" id="1182543.W9WTY7"/>
<dbReference type="InterPro" id="IPR002347">
    <property type="entry name" value="SDR_fam"/>
</dbReference>
<evidence type="ECO:0000256" key="2">
    <source>
        <dbReference type="ARBA" id="ARBA00022857"/>
    </source>
</evidence>
<dbReference type="PANTHER" id="PTHR43008">
    <property type="entry name" value="BENZIL REDUCTASE"/>
    <property type="match status" value="1"/>
</dbReference>
<accession>W9WTY7</accession>
<dbReference type="GO" id="GO:0050664">
    <property type="term" value="F:oxidoreductase activity, acting on NAD(P)H, oxygen as acceptor"/>
    <property type="evidence" value="ECO:0007669"/>
    <property type="project" value="TreeGrafter"/>
</dbReference>
<dbReference type="RefSeq" id="XP_007747056.1">
    <property type="nucleotide sequence ID" value="XM_007748866.1"/>
</dbReference>